<dbReference type="RefSeq" id="WP_196103303.1">
    <property type="nucleotide sequence ID" value="NZ_CP064942.1"/>
</dbReference>
<proteinExistence type="predicted"/>
<gene>
    <name evidence="1" type="ORF">I0K15_20370</name>
</gene>
<sequence length="197" mass="20370">MTLGPFDNLRKLPDTPVAGILARGNAKLQTKLDAAKGASAAEVLAELDGKGALMDMMQVLAHALPPREAIWWACLSGRDVAAEGTPPIEAAEAWVFKPGPETRIRARQALDTADNEDDTALCAMAASFADGTLGPGELEDYAAPPGAVGTAAFGMALTALFHDEEQVEAQGPLILARALDIARGGNGKIAVEGEATP</sequence>
<evidence type="ECO:0000313" key="2">
    <source>
        <dbReference type="Proteomes" id="UP000594800"/>
    </source>
</evidence>
<reference evidence="1 2" key="1">
    <citation type="submission" date="2020-11" db="EMBL/GenBank/DDBJ databases">
        <title>Description of Pontivivens ytuae sp. nov. isolated from deep sea sediment of Mariana Trench.</title>
        <authorList>
            <person name="Wang Z."/>
            <person name="Sun Q.-L."/>
            <person name="Xu X.-D."/>
            <person name="Tang Y.-Z."/>
            <person name="Zhang J."/>
        </authorList>
    </citation>
    <scope>NUCLEOTIDE SEQUENCE [LARGE SCALE GENOMIC DNA]</scope>
    <source>
        <strain evidence="1 2">MT2928</strain>
    </source>
</reference>
<evidence type="ECO:0000313" key="1">
    <source>
        <dbReference type="EMBL" id="QPH54094.1"/>
    </source>
</evidence>
<dbReference type="InterPro" id="IPR053855">
    <property type="entry name" value="DUF6931"/>
</dbReference>
<keyword evidence="2" id="KW-1185">Reference proteome</keyword>
<dbReference type="Pfam" id="PF22011">
    <property type="entry name" value="DUF6931"/>
    <property type="match status" value="1"/>
</dbReference>
<protein>
    <submittedName>
        <fullName evidence="1">Uncharacterized protein</fullName>
    </submittedName>
</protein>
<name>A0A7S9LS55_9RHOB</name>
<dbReference type="EMBL" id="CP064942">
    <property type="protein sequence ID" value="QPH54094.1"/>
    <property type="molecule type" value="Genomic_DNA"/>
</dbReference>
<dbReference type="AlphaFoldDB" id="A0A7S9LS55"/>
<dbReference type="KEGG" id="poz:I0K15_20370"/>
<organism evidence="1 2">
    <name type="scientific">Pontivivens ytuae</name>
    <dbReference type="NCBI Taxonomy" id="2789856"/>
    <lineage>
        <taxon>Bacteria</taxon>
        <taxon>Pseudomonadati</taxon>
        <taxon>Pseudomonadota</taxon>
        <taxon>Alphaproteobacteria</taxon>
        <taxon>Rhodobacterales</taxon>
        <taxon>Paracoccaceae</taxon>
        <taxon>Pontivivens</taxon>
    </lineage>
</organism>
<dbReference type="Proteomes" id="UP000594800">
    <property type="component" value="Chromosome"/>
</dbReference>
<accession>A0A7S9LS55</accession>